<accession>A0A7W1WNB9</accession>
<reference evidence="11 12" key="1">
    <citation type="submission" date="2020-07" db="EMBL/GenBank/DDBJ databases">
        <authorList>
            <person name="Feng H."/>
        </authorList>
    </citation>
    <scope>NUCLEOTIDE SEQUENCE [LARGE SCALE GENOMIC DNA]</scope>
    <source>
        <strain evidence="12">s-10</strain>
    </source>
</reference>
<keyword evidence="5 9" id="KW-0812">Transmembrane</keyword>
<evidence type="ECO:0000313" key="11">
    <source>
        <dbReference type="EMBL" id="MBA4492884.1"/>
    </source>
</evidence>
<dbReference type="AlphaFoldDB" id="A0A7W1WNB9"/>
<keyword evidence="6 9" id="KW-1133">Transmembrane helix</keyword>
<feature type="transmembrane region" description="Helical" evidence="9">
    <location>
        <begin position="292"/>
        <end position="313"/>
    </location>
</feature>
<protein>
    <recommendedName>
        <fullName evidence="8">Permease IIC component</fullName>
    </recommendedName>
</protein>
<feature type="domain" description="PTS EIIC type-3" evidence="10">
    <location>
        <begin position="8"/>
        <end position="418"/>
    </location>
</feature>
<dbReference type="NCBIfam" id="TIGR00410">
    <property type="entry name" value="lacE"/>
    <property type="match status" value="1"/>
</dbReference>
<evidence type="ECO:0000256" key="8">
    <source>
        <dbReference type="PIRNR" id="PIRNR006351"/>
    </source>
</evidence>
<keyword evidence="12" id="KW-1185">Reference proteome</keyword>
<dbReference type="GO" id="GO:0005886">
    <property type="term" value="C:plasma membrane"/>
    <property type="evidence" value="ECO:0007669"/>
    <property type="project" value="UniProtKB-SubCell"/>
</dbReference>
<comment type="subcellular location">
    <subcellularLocation>
        <location evidence="1">Cell membrane</location>
        <topology evidence="1">Multi-pass membrane protein</topology>
    </subcellularLocation>
</comment>
<evidence type="ECO:0000256" key="9">
    <source>
        <dbReference type="SAM" id="Phobius"/>
    </source>
</evidence>
<keyword evidence="11" id="KW-0808">Transferase</keyword>
<feature type="transmembrane region" description="Helical" evidence="9">
    <location>
        <begin position="138"/>
        <end position="162"/>
    </location>
</feature>
<comment type="function">
    <text evidence="8">The phosphoenolpyruvate-dependent sugar phosphotransferase system (PTS), a major carbohydrate active -transport system, catalyzes the phosphorylation of incoming sugar substrates concomitant with their translocation across the cell membrane.</text>
</comment>
<evidence type="ECO:0000256" key="7">
    <source>
        <dbReference type="ARBA" id="ARBA00023136"/>
    </source>
</evidence>
<proteinExistence type="predicted"/>
<evidence type="ECO:0000256" key="5">
    <source>
        <dbReference type="ARBA" id="ARBA00022692"/>
    </source>
</evidence>
<keyword evidence="3 8" id="KW-1003">Cell membrane</keyword>
<dbReference type="PANTHER" id="PTHR33989:SF11">
    <property type="entry name" value="LICHENAN PERMEASE IIC COMPONENT"/>
    <property type="match status" value="1"/>
</dbReference>
<dbReference type="GO" id="GO:0008982">
    <property type="term" value="F:protein-N(PI)-phosphohistidine-sugar phosphotransferase activity"/>
    <property type="evidence" value="ECO:0007669"/>
    <property type="project" value="UniProtKB-UniRule"/>
</dbReference>
<dbReference type="InterPro" id="IPR051088">
    <property type="entry name" value="PTS_Sugar-EIIC/EIIB"/>
</dbReference>
<dbReference type="RefSeq" id="WP_181750110.1">
    <property type="nucleotide sequence ID" value="NZ_JACEIQ010000001.1"/>
</dbReference>
<evidence type="ECO:0000259" key="10">
    <source>
        <dbReference type="PROSITE" id="PS51105"/>
    </source>
</evidence>
<name>A0A7W1WNB9_9BACL</name>
<feature type="transmembrane region" description="Helical" evidence="9">
    <location>
        <begin position="348"/>
        <end position="368"/>
    </location>
</feature>
<feature type="transmembrane region" description="Helical" evidence="9">
    <location>
        <begin position="32"/>
        <end position="53"/>
    </location>
</feature>
<comment type="caution">
    <text evidence="11">The sequence shown here is derived from an EMBL/GenBank/DDBJ whole genome shotgun (WGS) entry which is preliminary data.</text>
</comment>
<evidence type="ECO:0000313" key="12">
    <source>
        <dbReference type="Proteomes" id="UP000535491"/>
    </source>
</evidence>
<keyword evidence="4 8" id="KW-0762">Sugar transport</keyword>
<feature type="transmembrane region" description="Helical" evidence="9">
    <location>
        <begin position="398"/>
        <end position="418"/>
    </location>
</feature>
<feature type="transmembrane region" description="Helical" evidence="9">
    <location>
        <begin position="73"/>
        <end position="92"/>
    </location>
</feature>
<evidence type="ECO:0000256" key="4">
    <source>
        <dbReference type="ARBA" id="ARBA00022597"/>
    </source>
</evidence>
<dbReference type="Pfam" id="PF02378">
    <property type="entry name" value="PTS_EIIC"/>
    <property type="match status" value="1"/>
</dbReference>
<feature type="transmembrane region" description="Helical" evidence="9">
    <location>
        <begin position="223"/>
        <end position="239"/>
    </location>
</feature>
<dbReference type="PROSITE" id="PS51105">
    <property type="entry name" value="PTS_EIIC_TYPE_3"/>
    <property type="match status" value="1"/>
</dbReference>
<sequence length="436" mass="47876">MNQFLVYLEKVMLPVAEKIGNQRHLQSIRDGLILLMPFVIIGSLFLIIATLPIPGYKEMIKELFGEKLSYPVTATMDIMGLIASVGIAYRLAERYKVDALSAGVISLSAFLLATPQTLDFTPEGAKQAVEVTGVIPVMWMGSKGIFVAMVLAILSTEIYRWFVQKKLVFKMPAGVPPSVTKSFAAIVPGLVVLTIVWLLRLLIEQTEFGNIHNIIAALLSEPLKQLGGSLIGTLIAVLLMQLFWSIGIHGDAVVGSVMLPVYLSLMDENRKVFEADPGADLPNVITSQFIDLWINMGGSGTTFALVFLMLFAARSRQMKGLGRVAIGPGLFNINEPVIFGTPIVMNPLFIIPFILTPIAMVLVTYFAMSSGLVGKPTGVAIPWTTPILFSGYLATGKISGSILQVVNFFIALAIYYPFFRIWDRQRLQEEKTEEKK</sequence>
<gene>
    <name evidence="11" type="primary">celB</name>
    <name evidence="11" type="ORF">H1191_00965</name>
</gene>
<evidence type="ECO:0000256" key="6">
    <source>
        <dbReference type="ARBA" id="ARBA00022989"/>
    </source>
</evidence>
<dbReference type="PIRSF" id="PIRSF006351">
    <property type="entry name" value="PTS_EIIC-Cellobiose"/>
    <property type="match status" value="1"/>
</dbReference>
<dbReference type="PANTHER" id="PTHR33989">
    <property type="match status" value="1"/>
</dbReference>
<organism evidence="11 12">
    <name type="scientific">Paenactinomyces guangxiensis</name>
    <dbReference type="NCBI Taxonomy" id="1490290"/>
    <lineage>
        <taxon>Bacteria</taxon>
        <taxon>Bacillati</taxon>
        <taxon>Bacillota</taxon>
        <taxon>Bacilli</taxon>
        <taxon>Bacillales</taxon>
        <taxon>Thermoactinomycetaceae</taxon>
        <taxon>Paenactinomyces</taxon>
    </lineage>
</organism>
<evidence type="ECO:0000256" key="1">
    <source>
        <dbReference type="ARBA" id="ARBA00004651"/>
    </source>
</evidence>
<dbReference type="InterPro" id="IPR004501">
    <property type="entry name" value="PTS_EIIC_3"/>
</dbReference>
<keyword evidence="2 8" id="KW-0813">Transport</keyword>
<dbReference type="NCBIfam" id="TIGR00359">
    <property type="entry name" value="cello_pts_IIC"/>
    <property type="match status" value="1"/>
</dbReference>
<dbReference type="Proteomes" id="UP000535491">
    <property type="component" value="Unassembled WGS sequence"/>
</dbReference>
<dbReference type="InterPro" id="IPR004796">
    <property type="entry name" value="PTS_IIC_cello"/>
</dbReference>
<keyword evidence="7 8" id="KW-0472">Membrane</keyword>
<evidence type="ECO:0000256" key="2">
    <source>
        <dbReference type="ARBA" id="ARBA00022448"/>
    </source>
</evidence>
<dbReference type="GO" id="GO:1901264">
    <property type="term" value="P:carbohydrate derivative transport"/>
    <property type="evidence" value="ECO:0007669"/>
    <property type="project" value="TreeGrafter"/>
</dbReference>
<dbReference type="GO" id="GO:0009401">
    <property type="term" value="P:phosphoenolpyruvate-dependent sugar phosphotransferase system"/>
    <property type="evidence" value="ECO:0007669"/>
    <property type="project" value="InterPro"/>
</dbReference>
<dbReference type="EMBL" id="JACEIQ010000001">
    <property type="protein sequence ID" value="MBA4492884.1"/>
    <property type="molecule type" value="Genomic_DNA"/>
</dbReference>
<feature type="transmembrane region" description="Helical" evidence="9">
    <location>
        <begin position="183"/>
        <end position="203"/>
    </location>
</feature>
<dbReference type="InterPro" id="IPR003352">
    <property type="entry name" value="PTS_EIIC"/>
</dbReference>
<evidence type="ECO:0000256" key="3">
    <source>
        <dbReference type="ARBA" id="ARBA00022475"/>
    </source>
</evidence>